<feature type="region of interest" description="Disordered" evidence="1">
    <location>
        <begin position="731"/>
        <end position="771"/>
    </location>
</feature>
<sequence>MDYRSRLYNKPRCVNRDWLRAEKTLGRSQNTLPSFKQSPTRWDSRSRVSKSRQWSSRRSVLEEKDPLRCSSTQNRNSDPIIEVARNPDLSWHGIDLSHSYHMLKTCWHTHTRCAKTYLNAPGSHNDEILLLDVHDLCLVQNRLSCSYLTLSYVWGGTAQFETTRENFIDLQRPGAIAEHFDLIPQVIKDGIEVTRLLGERFLWVDRLSIIQDDSQSKHDHIQRMGRIYHGCLLTIVALGGNKASDSLNCSSEQSRPFVDQENISSIPAYTTSLQMRVLGSAHNERAWTFQERLLSPRCLFFHGKEQSPFFVCRQDFAYDMPGKLHNGDKTIDRVVVHKAHVLNPLASYFDSSRMITDEKQRRFEAFSRYDQLVSGYTSRKLSFSSDILNAFVGILEILAYNRSWDYIMGLPVPVLSLALLWTPSKFTRRRSARSFPSWSWVGWEGHVDYRPLRAYDLAQDLRSTIRSFTYYDGNLDTIRRIHCAVQPHTRQHLNPSPTMLGKRTVDECCITKTQLLQSIQRQSLKDILIFSTKCVSVSAFSYINGPTYTQDNLISCPNDRPVLQIMTSNRHYCGLLYGINLQGDYFVMDECFVPPSECSFVLMSDLYGMRVYEDEQSSTGGIDEAYFPHGPCNSGSDMFKLLHAKLILALLSSTGLLWRSRKAKSKHPIDTKQSSAKIHIRRDDGTTAEVHTIDQTPIEFSTNCVVRWLLIQAFRTKAVMHELIPSLVSDMRGRKDEPSPEQRCLQWKTPEAPVPRQEKKGNTRGLEMSKPAGTDRVLGAFRKAAQANDMDPKLFVTRDIRRGAALGEAYAEEPREGVSTEAAARLLDHSGNSGDMTRKYCIGGSRKDTFNSRLKRKRVIDEFGWRRSRSRPRRRWQMGLLTQL</sequence>
<keyword evidence="4" id="KW-1185">Reference proteome</keyword>
<feature type="domain" description="Heterokaryon incompatibility" evidence="2">
    <location>
        <begin position="147"/>
        <end position="291"/>
    </location>
</feature>
<gene>
    <name evidence="3" type="ORF">NA57DRAFT_57336</name>
</gene>
<feature type="region of interest" description="Disordered" evidence="1">
    <location>
        <begin position="29"/>
        <end position="49"/>
    </location>
</feature>
<dbReference type="AlphaFoldDB" id="A0A9P4M5S3"/>
<protein>
    <submittedName>
        <fullName evidence="3">HET-domain-containing protein</fullName>
    </submittedName>
</protein>
<accession>A0A9P4M5S3</accession>
<evidence type="ECO:0000256" key="1">
    <source>
        <dbReference type="SAM" id="MobiDB-lite"/>
    </source>
</evidence>
<dbReference type="Proteomes" id="UP000799772">
    <property type="component" value="Unassembled WGS sequence"/>
</dbReference>
<dbReference type="PANTHER" id="PTHR33112:SF12">
    <property type="entry name" value="HETEROKARYON INCOMPATIBILITY DOMAIN-CONTAINING PROTEIN"/>
    <property type="match status" value="1"/>
</dbReference>
<dbReference type="PANTHER" id="PTHR33112">
    <property type="entry name" value="DOMAIN PROTEIN, PUTATIVE-RELATED"/>
    <property type="match status" value="1"/>
</dbReference>
<dbReference type="InterPro" id="IPR010730">
    <property type="entry name" value="HET"/>
</dbReference>
<evidence type="ECO:0000259" key="2">
    <source>
        <dbReference type="Pfam" id="PF06985"/>
    </source>
</evidence>
<organism evidence="3 4">
    <name type="scientific">Rhizodiscina lignyota</name>
    <dbReference type="NCBI Taxonomy" id="1504668"/>
    <lineage>
        <taxon>Eukaryota</taxon>
        <taxon>Fungi</taxon>
        <taxon>Dikarya</taxon>
        <taxon>Ascomycota</taxon>
        <taxon>Pezizomycotina</taxon>
        <taxon>Dothideomycetes</taxon>
        <taxon>Pleosporomycetidae</taxon>
        <taxon>Aulographales</taxon>
        <taxon>Rhizodiscinaceae</taxon>
        <taxon>Rhizodiscina</taxon>
    </lineage>
</organism>
<feature type="compositionally biased region" description="Basic and acidic residues" evidence="1">
    <location>
        <begin position="731"/>
        <end position="740"/>
    </location>
</feature>
<reference evidence="3" key="1">
    <citation type="journal article" date="2020" name="Stud. Mycol.">
        <title>101 Dothideomycetes genomes: a test case for predicting lifestyles and emergence of pathogens.</title>
        <authorList>
            <person name="Haridas S."/>
            <person name="Albert R."/>
            <person name="Binder M."/>
            <person name="Bloem J."/>
            <person name="Labutti K."/>
            <person name="Salamov A."/>
            <person name="Andreopoulos B."/>
            <person name="Baker S."/>
            <person name="Barry K."/>
            <person name="Bills G."/>
            <person name="Bluhm B."/>
            <person name="Cannon C."/>
            <person name="Castanera R."/>
            <person name="Culley D."/>
            <person name="Daum C."/>
            <person name="Ezra D."/>
            <person name="Gonzalez J."/>
            <person name="Henrissat B."/>
            <person name="Kuo A."/>
            <person name="Liang C."/>
            <person name="Lipzen A."/>
            <person name="Lutzoni F."/>
            <person name="Magnuson J."/>
            <person name="Mondo S."/>
            <person name="Nolan M."/>
            <person name="Ohm R."/>
            <person name="Pangilinan J."/>
            <person name="Park H.-J."/>
            <person name="Ramirez L."/>
            <person name="Alfaro M."/>
            <person name="Sun H."/>
            <person name="Tritt A."/>
            <person name="Yoshinaga Y."/>
            <person name="Zwiers L.-H."/>
            <person name="Turgeon B."/>
            <person name="Goodwin S."/>
            <person name="Spatafora J."/>
            <person name="Crous P."/>
            <person name="Grigoriev I."/>
        </authorList>
    </citation>
    <scope>NUCLEOTIDE SEQUENCE</scope>
    <source>
        <strain evidence="3">CBS 133067</strain>
    </source>
</reference>
<evidence type="ECO:0000313" key="4">
    <source>
        <dbReference type="Proteomes" id="UP000799772"/>
    </source>
</evidence>
<dbReference type="EMBL" id="ML978127">
    <property type="protein sequence ID" value="KAF2098170.1"/>
    <property type="molecule type" value="Genomic_DNA"/>
</dbReference>
<proteinExistence type="predicted"/>
<evidence type="ECO:0000313" key="3">
    <source>
        <dbReference type="EMBL" id="KAF2098170.1"/>
    </source>
</evidence>
<comment type="caution">
    <text evidence="3">The sequence shown here is derived from an EMBL/GenBank/DDBJ whole genome shotgun (WGS) entry which is preliminary data.</text>
</comment>
<name>A0A9P4M5S3_9PEZI</name>
<dbReference type="OrthoDB" id="5135333at2759"/>
<feature type="compositionally biased region" description="Polar residues" evidence="1">
    <location>
        <begin position="29"/>
        <end position="41"/>
    </location>
</feature>
<dbReference type="Pfam" id="PF06985">
    <property type="entry name" value="HET"/>
    <property type="match status" value="1"/>
</dbReference>